<keyword evidence="5" id="KW-0547">Nucleotide-binding</keyword>
<name>A0A381V837_9ZZZZ</name>
<comment type="catalytic activity">
    <reaction evidence="9">
        <text>tRNA(Lys) + L-lysine + ATP = L-lysyl-tRNA(Lys) + AMP + diphosphate</text>
        <dbReference type="Rhea" id="RHEA:20792"/>
        <dbReference type="Rhea" id="RHEA-COMP:9696"/>
        <dbReference type="Rhea" id="RHEA-COMP:9697"/>
        <dbReference type="ChEBI" id="CHEBI:30616"/>
        <dbReference type="ChEBI" id="CHEBI:32551"/>
        <dbReference type="ChEBI" id="CHEBI:33019"/>
        <dbReference type="ChEBI" id="CHEBI:78442"/>
        <dbReference type="ChEBI" id="CHEBI:78529"/>
        <dbReference type="ChEBI" id="CHEBI:456215"/>
        <dbReference type="EC" id="6.1.1.6"/>
    </reaction>
</comment>
<dbReference type="PANTHER" id="PTHR42918">
    <property type="entry name" value="LYSYL-TRNA SYNTHETASE"/>
    <property type="match status" value="1"/>
</dbReference>
<dbReference type="InterPro" id="IPR044136">
    <property type="entry name" value="Lys-tRNA-ligase_II_N"/>
</dbReference>
<evidence type="ECO:0000256" key="2">
    <source>
        <dbReference type="ARBA" id="ARBA00013166"/>
    </source>
</evidence>
<evidence type="ECO:0000256" key="5">
    <source>
        <dbReference type="ARBA" id="ARBA00022741"/>
    </source>
</evidence>
<dbReference type="GO" id="GO:0005524">
    <property type="term" value="F:ATP binding"/>
    <property type="evidence" value="ECO:0007669"/>
    <property type="project" value="UniProtKB-KW"/>
</dbReference>
<dbReference type="SUPFAM" id="SSF50249">
    <property type="entry name" value="Nucleic acid-binding proteins"/>
    <property type="match status" value="1"/>
</dbReference>
<keyword evidence="8" id="KW-0030">Aminoacyl-tRNA synthetase</keyword>
<sequence>MSEEYKSLQQIIDFRMEKLNKLREASVNPYPHKYEPTHKSQYILNHYDELEGQTVCVAGRIMALRKMGKASFAHVMDSAGRIQIFIRRDDVGEDIYNHFKLLDIGDYAGVEGEIFTTKTGEITIRTNKLTILAKSIRPLPMVKEKDGQVFDAFSDKEQRYRNRHLDLIVNPEVRKIFVKRARIIQEVRQALDEQGFLEVETPVLQPLYGGANARPFTTYHNSLDQKLYLRIADELYLKRLIIGGFDRVYEIAKDFRNEGMDRNHNPEFTML</sequence>
<evidence type="ECO:0000256" key="4">
    <source>
        <dbReference type="ARBA" id="ARBA00022723"/>
    </source>
</evidence>
<evidence type="ECO:0000256" key="9">
    <source>
        <dbReference type="ARBA" id="ARBA00048573"/>
    </source>
</evidence>
<dbReference type="GO" id="GO:0006430">
    <property type="term" value="P:lysyl-tRNA aminoacylation"/>
    <property type="evidence" value="ECO:0007669"/>
    <property type="project" value="InterPro"/>
</dbReference>
<protein>
    <recommendedName>
        <fullName evidence="2">lysine--tRNA ligase</fullName>
        <ecNumber evidence="2">6.1.1.6</ecNumber>
    </recommendedName>
</protein>
<feature type="non-terminal residue" evidence="11">
    <location>
        <position position="271"/>
    </location>
</feature>
<dbReference type="AlphaFoldDB" id="A0A381V837"/>
<keyword evidence="7" id="KW-0648">Protein biosynthesis</keyword>
<evidence type="ECO:0000256" key="3">
    <source>
        <dbReference type="ARBA" id="ARBA00022598"/>
    </source>
</evidence>
<dbReference type="InterPro" id="IPR045864">
    <property type="entry name" value="aa-tRNA-synth_II/BPL/LPL"/>
</dbReference>
<comment type="similarity">
    <text evidence="1">Belongs to the class-II aminoacyl-tRNA synthetase family.</text>
</comment>
<dbReference type="Gene3D" id="3.30.930.10">
    <property type="entry name" value="Bira Bifunctional Protein, Domain 2"/>
    <property type="match status" value="1"/>
</dbReference>
<evidence type="ECO:0000256" key="7">
    <source>
        <dbReference type="ARBA" id="ARBA00022917"/>
    </source>
</evidence>
<dbReference type="EMBL" id="UINC01007871">
    <property type="protein sequence ID" value="SVA35463.1"/>
    <property type="molecule type" value="Genomic_DNA"/>
</dbReference>
<dbReference type="InterPro" id="IPR006195">
    <property type="entry name" value="aa-tRNA-synth_II"/>
</dbReference>
<dbReference type="Pfam" id="PF00152">
    <property type="entry name" value="tRNA-synt_2"/>
    <property type="match status" value="1"/>
</dbReference>
<dbReference type="InterPro" id="IPR004364">
    <property type="entry name" value="Aa-tRNA-synt_II"/>
</dbReference>
<dbReference type="GO" id="GO:0005829">
    <property type="term" value="C:cytosol"/>
    <property type="evidence" value="ECO:0007669"/>
    <property type="project" value="TreeGrafter"/>
</dbReference>
<keyword evidence="4" id="KW-0479">Metal-binding</keyword>
<dbReference type="SUPFAM" id="SSF55681">
    <property type="entry name" value="Class II aaRS and biotin synthetases"/>
    <property type="match status" value="1"/>
</dbReference>
<dbReference type="Gene3D" id="2.40.50.140">
    <property type="entry name" value="Nucleic acid-binding proteins"/>
    <property type="match status" value="1"/>
</dbReference>
<evidence type="ECO:0000256" key="8">
    <source>
        <dbReference type="ARBA" id="ARBA00023146"/>
    </source>
</evidence>
<reference evidence="11" key="1">
    <citation type="submission" date="2018-05" db="EMBL/GenBank/DDBJ databases">
        <authorList>
            <person name="Lanie J.A."/>
            <person name="Ng W.-L."/>
            <person name="Kazmierczak K.M."/>
            <person name="Andrzejewski T.M."/>
            <person name="Davidsen T.M."/>
            <person name="Wayne K.J."/>
            <person name="Tettelin H."/>
            <person name="Glass J.I."/>
            <person name="Rusch D."/>
            <person name="Podicherti R."/>
            <person name="Tsui H.-C.T."/>
            <person name="Winkler M.E."/>
        </authorList>
    </citation>
    <scope>NUCLEOTIDE SEQUENCE</scope>
</reference>
<dbReference type="InterPro" id="IPR012340">
    <property type="entry name" value="NA-bd_OB-fold"/>
</dbReference>
<evidence type="ECO:0000256" key="6">
    <source>
        <dbReference type="ARBA" id="ARBA00022840"/>
    </source>
</evidence>
<dbReference type="CDD" id="cd04322">
    <property type="entry name" value="LysRS_N"/>
    <property type="match status" value="1"/>
</dbReference>
<dbReference type="InterPro" id="IPR004365">
    <property type="entry name" value="NA-bd_OB_tRNA"/>
</dbReference>
<dbReference type="GO" id="GO:0000049">
    <property type="term" value="F:tRNA binding"/>
    <property type="evidence" value="ECO:0007669"/>
    <property type="project" value="TreeGrafter"/>
</dbReference>
<dbReference type="GO" id="GO:0004824">
    <property type="term" value="F:lysine-tRNA ligase activity"/>
    <property type="evidence" value="ECO:0007669"/>
    <property type="project" value="UniProtKB-EC"/>
</dbReference>
<evidence type="ECO:0000256" key="1">
    <source>
        <dbReference type="ARBA" id="ARBA00008226"/>
    </source>
</evidence>
<dbReference type="InterPro" id="IPR018149">
    <property type="entry name" value="Lys-tRNA-synth_II_C"/>
</dbReference>
<gene>
    <name evidence="11" type="ORF">METZ01_LOCUS88317</name>
</gene>
<dbReference type="FunFam" id="2.40.50.140:FF:000024">
    <property type="entry name" value="Lysine--tRNA ligase"/>
    <property type="match status" value="1"/>
</dbReference>
<dbReference type="GO" id="GO:0046872">
    <property type="term" value="F:metal ion binding"/>
    <property type="evidence" value="ECO:0007669"/>
    <property type="project" value="UniProtKB-KW"/>
</dbReference>
<keyword evidence="3" id="KW-0436">Ligase</keyword>
<evidence type="ECO:0000313" key="11">
    <source>
        <dbReference type="EMBL" id="SVA35463.1"/>
    </source>
</evidence>
<dbReference type="PRINTS" id="PR00982">
    <property type="entry name" value="TRNASYNTHLYS"/>
</dbReference>
<organism evidence="11">
    <name type="scientific">marine metagenome</name>
    <dbReference type="NCBI Taxonomy" id="408172"/>
    <lineage>
        <taxon>unclassified sequences</taxon>
        <taxon>metagenomes</taxon>
        <taxon>ecological metagenomes</taxon>
    </lineage>
</organism>
<keyword evidence="6" id="KW-0067">ATP-binding</keyword>
<feature type="domain" description="Aminoacyl-transfer RNA synthetases class-II family profile" evidence="10">
    <location>
        <begin position="180"/>
        <end position="271"/>
    </location>
</feature>
<evidence type="ECO:0000259" key="10">
    <source>
        <dbReference type="PROSITE" id="PS50862"/>
    </source>
</evidence>
<dbReference type="Pfam" id="PF01336">
    <property type="entry name" value="tRNA_anti-codon"/>
    <property type="match status" value="1"/>
</dbReference>
<accession>A0A381V837</accession>
<proteinExistence type="inferred from homology"/>
<dbReference type="EC" id="6.1.1.6" evidence="2"/>
<dbReference type="PROSITE" id="PS50862">
    <property type="entry name" value="AA_TRNA_LIGASE_II"/>
    <property type="match status" value="1"/>
</dbReference>
<dbReference type="PANTHER" id="PTHR42918:SF15">
    <property type="entry name" value="LYSINE--TRNA LIGASE, CHLOROPLASTIC_MITOCHONDRIAL"/>
    <property type="match status" value="1"/>
</dbReference>